<name>Q7ULS3_RHOBA</name>
<dbReference type="EnsemblBacteria" id="CAD76196">
    <property type="protein sequence ID" value="CAD76196"/>
    <property type="gene ID" value="RB9322"/>
</dbReference>
<evidence type="ECO:0000256" key="1">
    <source>
        <dbReference type="SAM" id="MobiDB-lite"/>
    </source>
</evidence>
<dbReference type="KEGG" id="rba:RB9322"/>
<feature type="region of interest" description="Disordered" evidence="1">
    <location>
        <begin position="1"/>
        <end position="21"/>
    </location>
</feature>
<dbReference type="STRING" id="243090.RB9322"/>
<evidence type="ECO:0000313" key="2">
    <source>
        <dbReference type="EMBL" id="CAD76196.1"/>
    </source>
</evidence>
<evidence type="ECO:0000313" key="3">
    <source>
        <dbReference type="Proteomes" id="UP000001025"/>
    </source>
</evidence>
<dbReference type="EMBL" id="BX294149">
    <property type="protein sequence ID" value="CAD76196.1"/>
    <property type="molecule type" value="Genomic_DNA"/>
</dbReference>
<sequence>MRPVPEGTHAGPSWSESAEPVPFPILIATTAKPGRIVAIGTP</sequence>
<dbReference type="HOGENOM" id="CLU_3256988_0_0_0"/>
<dbReference type="InParanoid" id="Q7ULS3"/>
<dbReference type="Proteomes" id="UP000001025">
    <property type="component" value="Chromosome"/>
</dbReference>
<keyword evidence="3" id="KW-1185">Reference proteome</keyword>
<protein>
    <submittedName>
        <fullName evidence="2">Uncharacterized protein</fullName>
    </submittedName>
</protein>
<reference evidence="2 3" key="1">
    <citation type="journal article" date="2003" name="Proc. Natl. Acad. Sci. U.S.A.">
        <title>Complete genome sequence of the marine planctomycete Pirellula sp. strain 1.</title>
        <authorList>
            <person name="Gloeckner F.O."/>
            <person name="Kube M."/>
            <person name="Bauer M."/>
            <person name="Teeling H."/>
            <person name="Lombardot T."/>
            <person name="Ludwig W."/>
            <person name="Gade D."/>
            <person name="Beck A."/>
            <person name="Borzym K."/>
            <person name="Heitmann K."/>
            <person name="Rabus R."/>
            <person name="Schlesner H."/>
            <person name="Amann R."/>
            <person name="Reinhardt R."/>
        </authorList>
    </citation>
    <scope>NUCLEOTIDE SEQUENCE [LARGE SCALE GENOMIC DNA]</scope>
    <source>
        <strain evidence="3">DSM 10527 / NCIMB 13988 / SH1</strain>
    </source>
</reference>
<gene>
    <name evidence="2" type="ordered locus">RB9322</name>
</gene>
<accession>Q7ULS3</accession>
<dbReference type="AlphaFoldDB" id="Q7ULS3"/>
<organism evidence="2 3">
    <name type="scientific">Rhodopirellula baltica (strain DSM 10527 / NCIMB 13988 / SH1)</name>
    <dbReference type="NCBI Taxonomy" id="243090"/>
    <lineage>
        <taxon>Bacteria</taxon>
        <taxon>Pseudomonadati</taxon>
        <taxon>Planctomycetota</taxon>
        <taxon>Planctomycetia</taxon>
        <taxon>Pirellulales</taxon>
        <taxon>Pirellulaceae</taxon>
        <taxon>Rhodopirellula</taxon>
    </lineage>
</organism>
<proteinExistence type="predicted"/>